<keyword evidence="3" id="KW-1185">Reference proteome</keyword>
<dbReference type="Proteomes" id="UP001212803">
    <property type="component" value="Chromosome"/>
</dbReference>
<evidence type="ECO:0000313" key="3">
    <source>
        <dbReference type="Proteomes" id="UP001212803"/>
    </source>
</evidence>
<proteinExistence type="predicted"/>
<name>A0ABY7M8G9_9CHLR</name>
<sequence>MAMPATGAEIGTPASMRARVLPQTDAMEVEPLEDITSLTRRSA</sequence>
<evidence type="ECO:0000313" key="2">
    <source>
        <dbReference type="EMBL" id="WBL36818.1"/>
    </source>
</evidence>
<feature type="region of interest" description="Disordered" evidence="1">
    <location>
        <begin position="1"/>
        <end position="43"/>
    </location>
</feature>
<organism evidence="2 3">
    <name type="scientific">Tepidiforma flava</name>
    <dbReference type="NCBI Taxonomy" id="3004094"/>
    <lineage>
        <taxon>Bacteria</taxon>
        <taxon>Bacillati</taxon>
        <taxon>Chloroflexota</taxon>
        <taxon>Tepidiformia</taxon>
        <taxon>Tepidiformales</taxon>
        <taxon>Tepidiformaceae</taxon>
        <taxon>Tepidiforma</taxon>
    </lineage>
</organism>
<reference evidence="2 3" key="1">
    <citation type="journal article" date="2023" name="ISME J.">
        <title>Thermophilic Dehalococcoidia with unusual traits shed light on an unexpected past.</title>
        <authorList>
            <person name="Palmer M."/>
            <person name="Covington J.K."/>
            <person name="Zhou E.M."/>
            <person name="Thomas S.C."/>
            <person name="Habib N."/>
            <person name="Seymour C.O."/>
            <person name="Lai D."/>
            <person name="Johnston J."/>
            <person name="Hashimi A."/>
            <person name="Jiao J.Y."/>
            <person name="Muok A.R."/>
            <person name="Liu L."/>
            <person name="Xian W.D."/>
            <person name="Zhi X.Y."/>
            <person name="Li M.M."/>
            <person name="Silva L.P."/>
            <person name="Bowen B.P."/>
            <person name="Louie K."/>
            <person name="Briegel A."/>
            <person name="Pett-Ridge J."/>
            <person name="Weber P.K."/>
            <person name="Tocheva E.I."/>
            <person name="Woyke T."/>
            <person name="Northen T.R."/>
            <person name="Mayali X."/>
            <person name="Li W.J."/>
            <person name="Hedlund B.P."/>
        </authorList>
    </citation>
    <scope>NUCLEOTIDE SEQUENCE [LARGE SCALE GENOMIC DNA]</scope>
    <source>
        <strain evidence="2 3">YIM 72310</strain>
    </source>
</reference>
<accession>A0ABY7M8G9</accession>
<evidence type="ECO:0000256" key="1">
    <source>
        <dbReference type="SAM" id="MobiDB-lite"/>
    </source>
</evidence>
<gene>
    <name evidence="2" type="ORF">O0235_04470</name>
</gene>
<dbReference type="EMBL" id="CP115149">
    <property type="protein sequence ID" value="WBL36818.1"/>
    <property type="molecule type" value="Genomic_DNA"/>
</dbReference>
<protein>
    <submittedName>
        <fullName evidence="2">Uncharacterized protein</fullName>
    </submittedName>
</protein>